<feature type="coiled-coil region" evidence="15">
    <location>
        <begin position="221"/>
        <end position="253"/>
    </location>
</feature>
<dbReference type="EMBL" id="OZ020114">
    <property type="protein sequence ID" value="CAK9267319.1"/>
    <property type="molecule type" value="Genomic_DNA"/>
</dbReference>
<dbReference type="PANTHER" id="PTHR13278">
    <property type="entry name" value="ZINC FINGER PROTEIN 830"/>
    <property type="match status" value="1"/>
</dbReference>
<evidence type="ECO:0000256" key="6">
    <source>
        <dbReference type="ARBA" id="ARBA00022618"/>
    </source>
</evidence>
<evidence type="ECO:0000256" key="11">
    <source>
        <dbReference type="ARBA" id="ARBA00023054"/>
    </source>
</evidence>
<evidence type="ECO:0000313" key="19">
    <source>
        <dbReference type="Proteomes" id="UP001497444"/>
    </source>
</evidence>
<dbReference type="Proteomes" id="UP001497444">
    <property type="component" value="Chromosome 19"/>
</dbReference>
<keyword evidence="6" id="KW-0132">Cell division</keyword>
<comment type="subcellular location">
    <subcellularLocation>
        <location evidence="1">Chromosome</location>
    </subcellularLocation>
    <subcellularLocation>
        <location evidence="2">Nucleus speckle</location>
    </subcellularLocation>
</comment>
<evidence type="ECO:0000256" key="10">
    <source>
        <dbReference type="ARBA" id="ARBA00022833"/>
    </source>
</evidence>
<evidence type="ECO:0000256" key="9">
    <source>
        <dbReference type="ARBA" id="ARBA00022776"/>
    </source>
</evidence>
<evidence type="ECO:0000256" key="12">
    <source>
        <dbReference type="ARBA" id="ARBA00023242"/>
    </source>
</evidence>
<keyword evidence="13" id="KW-0131">Cell cycle</keyword>
<dbReference type="InterPro" id="IPR040050">
    <property type="entry name" value="ZNF830-like"/>
</dbReference>
<dbReference type="SUPFAM" id="SSF57667">
    <property type="entry name" value="beta-beta-alpha zinc fingers"/>
    <property type="match status" value="1"/>
</dbReference>
<accession>A0ABP0WKD8</accession>
<feature type="compositionally biased region" description="Polar residues" evidence="16">
    <location>
        <begin position="121"/>
        <end position="141"/>
    </location>
</feature>
<evidence type="ECO:0000256" key="8">
    <source>
        <dbReference type="ARBA" id="ARBA00022771"/>
    </source>
</evidence>
<evidence type="ECO:0000256" key="16">
    <source>
        <dbReference type="SAM" id="MobiDB-lite"/>
    </source>
</evidence>
<keyword evidence="7" id="KW-0479">Metal-binding</keyword>
<evidence type="ECO:0000256" key="1">
    <source>
        <dbReference type="ARBA" id="ARBA00004286"/>
    </source>
</evidence>
<dbReference type="InterPro" id="IPR059039">
    <property type="entry name" value="ZNF380_CC"/>
</dbReference>
<keyword evidence="9" id="KW-0498">Mitosis</keyword>
<dbReference type="PANTHER" id="PTHR13278:SF0">
    <property type="entry name" value="ZINC FINGER PROTEIN 830"/>
    <property type="match status" value="1"/>
</dbReference>
<protein>
    <recommendedName>
        <fullName evidence="3">Zinc finger protein 830</fullName>
    </recommendedName>
    <alternativeName>
        <fullName evidence="14">Coiled-coil domain-containing protein 16</fullName>
    </alternativeName>
</protein>
<evidence type="ECO:0000259" key="17">
    <source>
        <dbReference type="Pfam" id="PF23406"/>
    </source>
</evidence>
<feature type="domain" description="ZNF380 coiled-coil" evidence="17">
    <location>
        <begin position="180"/>
        <end position="260"/>
    </location>
</feature>
<feature type="region of interest" description="Disordered" evidence="16">
    <location>
        <begin position="276"/>
        <end position="300"/>
    </location>
</feature>
<keyword evidence="5" id="KW-0217">Developmental protein</keyword>
<proteinExistence type="predicted"/>
<evidence type="ECO:0000256" key="5">
    <source>
        <dbReference type="ARBA" id="ARBA00022473"/>
    </source>
</evidence>
<name>A0ABP0WKD8_9BRYO</name>
<keyword evidence="8" id="KW-0863">Zinc-finger</keyword>
<feature type="region of interest" description="Disordered" evidence="16">
    <location>
        <begin position="103"/>
        <end position="181"/>
    </location>
</feature>
<feature type="compositionally biased region" description="Acidic residues" evidence="16">
    <location>
        <begin position="281"/>
        <end position="292"/>
    </location>
</feature>
<dbReference type="Pfam" id="PF23406">
    <property type="entry name" value="ZNF380_CC"/>
    <property type="match status" value="1"/>
</dbReference>
<organism evidence="18 19">
    <name type="scientific">Sphagnum jensenii</name>
    <dbReference type="NCBI Taxonomy" id="128206"/>
    <lineage>
        <taxon>Eukaryota</taxon>
        <taxon>Viridiplantae</taxon>
        <taxon>Streptophyta</taxon>
        <taxon>Embryophyta</taxon>
        <taxon>Bryophyta</taxon>
        <taxon>Sphagnophytina</taxon>
        <taxon>Sphagnopsida</taxon>
        <taxon>Sphagnales</taxon>
        <taxon>Sphagnaceae</taxon>
        <taxon>Sphagnum</taxon>
    </lineage>
</organism>
<keyword evidence="12" id="KW-0539">Nucleus</keyword>
<evidence type="ECO:0000313" key="18">
    <source>
        <dbReference type="EMBL" id="CAK9267319.1"/>
    </source>
</evidence>
<keyword evidence="10" id="KW-0862">Zinc</keyword>
<sequence>MDKKLMRARMKEATQKREKRITSPLVRYNELDQAVCKVCNVVIKSEALWGPHLVSRSHKEAAEQIKARAARATTQVSTKAQTVSYVTLLPTESKPSVTVLPSDFFDSPTAPNSKRLRSNEHTSLATQAEVSKEQSTNQKPAHNSVAPPTVEQFVGPSSQMQNMKFKEPPVPVQEGKSSTLPEGFFDSVDADHRARGLEPPKLDIKDEWKEFQKTIREDLHEVDFRQEAEEYEAAEEREQREQLEQRTISERIEMFRKQKREKAAKAKAVAVFPAFGHESDDSLSEESDEDVSVDWRAKQI</sequence>
<evidence type="ECO:0000256" key="4">
    <source>
        <dbReference type="ARBA" id="ARBA00022454"/>
    </source>
</evidence>
<evidence type="ECO:0000256" key="2">
    <source>
        <dbReference type="ARBA" id="ARBA00004324"/>
    </source>
</evidence>
<dbReference type="InterPro" id="IPR036236">
    <property type="entry name" value="Znf_C2H2_sf"/>
</dbReference>
<keyword evidence="4" id="KW-0158">Chromosome</keyword>
<evidence type="ECO:0000256" key="3">
    <source>
        <dbReference type="ARBA" id="ARBA00017358"/>
    </source>
</evidence>
<evidence type="ECO:0000256" key="13">
    <source>
        <dbReference type="ARBA" id="ARBA00023306"/>
    </source>
</evidence>
<gene>
    <name evidence="18" type="ORF">CSSPJE1EN1_LOCUS12797</name>
</gene>
<keyword evidence="19" id="KW-1185">Reference proteome</keyword>
<evidence type="ECO:0000256" key="7">
    <source>
        <dbReference type="ARBA" id="ARBA00022723"/>
    </source>
</evidence>
<keyword evidence="11 15" id="KW-0175">Coiled coil</keyword>
<evidence type="ECO:0000256" key="14">
    <source>
        <dbReference type="ARBA" id="ARBA00030672"/>
    </source>
</evidence>
<evidence type="ECO:0000256" key="15">
    <source>
        <dbReference type="SAM" id="Coils"/>
    </source>
</evidence>
<reference evidence="18" key="1">
    <citation type="submission" date="2024-02" db="EMBL/GenBank/DDBJ databases">
        <authorList>
            <consortium name="ELIXIR-Norway"/>
            <consortium name="Elixir Norway"/>
        </authorList>
    </citation>
    <scope>NUCLEOTIDE SEQUENCE</scope>
</reference>